<gene>
    <name evidence="2" type="ORF">CCMP2556_LOCUS47884</name>
</gene>
<dbReference type="EMBL" id="CAXAMN010026250">
    <property type="protein sequence ID" value="CAK9101568.1"/>
    <property type="molecule type" value="Genomic_DNA"/>
</dbReference>
<feature type="region of interest" description="Disordered" evidence="1">
    <location>
        <begin position="1"/>
        <end position="29"/>
    </location>
</feature>
<protein>
    <submittedName>
        <fullName evidence="2">Uncharacterized protein</fullName>
    </submittedName>
</protein>
<reference evidence="2 3" key="1">
    <citation type="submission" date="2024-02" db="EMBL/GenBank/DDBJ databases">
        <authorList>
            <person name="Chen Y."/>
            <person name="Shah S."/>
            <person name="Dougan E. K."/>
            <person name="Thang M."/>
            <person name="Chan C."/>
        </authorList>
    </citation>
    <scope>NUCLEOTIDE SEQUENCE [LARGE SCALE GENOMIC DNA]</scope>
</reference>
<sequence>MLSGPTSALRAPSCLQRPGRAATRRRDGAPRSAWCGSRVVQTALVASLGQRAVSRSRTRRCRRAPDFERFCDHLLGTWRGWSSPWLSPDSLAKGSGHGSFRCPWTRDDTKVTPIARNCAACAGVVQGCRDRDRHLDRDGRGFVFFDCGSWTLEEPTEVVTALQRRSQRQVLSCRFTSSGEVSELQWTLQEQLDEFRRGAPLDEMAPEPPAEVLQGTRRWLQEISSWKGSALQSTASGRSAVFVSTRLAWRSTASEELMKLWRGALEFDFPTAFLAVKHFADPSAGFWLLAGDVQSSTAKIIGRKYLLPDATRPDGPTLVSVALLDLSPEEQESKSAEGQRMMDRG</sequence>
<evidence type="ECO:0000313" key="2">
    <source>
        <dbReference type="EMBL" id="CAK9101568.1"/>
    </source>
</evidence>
<evidence type="ECO:0000256" key="1">
    <source>
        <dbReference type="SAM" id="MobiDB-lite"/>
    </source>
</evidence>
<accession>A0ABP0RLS1</accession>
<name>A0ABP0RLS1_9DINO</name>
<keyword evidence="3" id="KW-1185">Reference proteome</keyword>
<proteinExistence type="predicted"/>
<dbReference type="Proteomes" id="UP001642484">
    <property type="component" value="Unassembled WGS sequence"/>
</dbReference>
<evidence type="ECO:0000313" key="3">
    <source>
        <dbReference type="Proteomes" id="UP001642484"/>
    </source>
</evidence>
<comment type="caution">
    <text evidence="2">The sequence shown here is derived from an EMBL/GenBank/DDBJ whole genome shotgun (WGS) entry which is preliminary data.</text>
</comment>
<organism evidence="2 3">
    <name type="scientific">Durusdinium trenchii</name>
    <dbReference type="NCBI Taxonomy" id="1381693"/>
    <lineage>
        <taxon>Eukaryota</taxon>
        <taxon>Sar</taxon>
        <taxon>Alveolata</taxon>
        <taxon>Dinophyceae</taxon>
        <taxon>Suessiales</taxon>
        <taxon>Symbiodiniaceae</taxon>
        <taxon>Durusdinium</taxon>
    </lineage>
</organism>